<sequence length="365" mass="41741">MSSLVPLKLVCDNNVLWENKQPSSTMFSRPLFLKFSKENSLNIKEETENILTEYKKLNPSYLKEGVSVTHHLLMTMVDGKIISKSETSNQVCDICKAKPTDMNHLTKLKQRSLNIDMYKYGLSSLHAWIRAMETILHIAYRLEFKTWTARGNKKAILEKRKAEIQKRFRDETGLLIDIVQQGAGTTNNGNAARRFFADPEKTSNITGVSQDLIARLSVLLRALASGEQINPQNFTQYGWETAELFVSLYGWYYMPSSMHKLLIHGGDIIKHLDIMPIGALSEEAAESRNKDFRKIRENRTRKFNRKVTNRDILNNLLISSDPFLPTIRPKMSVSPKSPLPNEVKNLLASNVDETFEFIDVDDDVE</sequence>
<protein>
    <submittedName>
        <fullName evidence="1">Uncharacterized protein</fullName>
    </submittedName>
</protein>
<keyword evidence="2" id="KW-1185">Reference proteome</keyword>
<organism evidence="1 2">
    <name type="scientific">Loxostege sticticalis</name>
    <name type="common">Beet webworm moth</name>
    <dbReference type="NCBI Taxonomy" id="481309"/>
    <lineage>
        <taxon>Eukaryota</taxon>
        <taxon>Metazoa</taxon>
        <taxon>Ecdysozoa</taxon>
        <taxon>Arthropoda</taxon>
        <taxon>Hexapoda</taxon>
        <taxon>Insecta</taxon>
        <taxon>Pterygota</taxon>
        <taxon>Neoptera</taxon>
        <taxon>Endopterygota</taxon>
        <taxon>Lepidoptera</taxon>
        <taxon>Glossata</taxon>
        <taxon>Ditrysia</taxon>
        <taxon>Pyraloidea</taxon>
        <taxon>Crambidae</taxon>
        <taxon>Pyraustinae</taxon>
        <taxon>Loxostege</taxon>
    </lineage>
</organism>
<gene>
    <name evidence="1" type="ORF">ABMA27_007370</name>
</gene>
<proteinExistence type="predicted"/>
<comment type="caution">
    <text evidence="1">The sequence shown here is derived from an EMBL/GenBank/DDBJ whole genome shotgun (WGS) entry which is preliminary data.</text>
</comment>
<accession>A0ABR3HF89</accession>
<name>A0ABR3HF89_LOXSC</name>
<evidence type="ECO:0000313" key="1">
    <source>
        <dbReference type="EMBL" id="KAL0869053.1"/>
    </source>
</evidence>
<dbReference type="EMBL" id="JBEUOH010000020">
    <property type="protein sequence ID" value="KAL0869053.1"/>
    <property type="molecule type" value="Genomic_DNA"/>
</dbReference>
<reference evidence="1 2" key="1">
    <citation type="submission" date="2024-06" db="EMBL/GenBank/DDBJ databases">
        <title>A chromosome-level genome assembly of beet webworm, Loxostege sticticalis.</title>
        <authorList>
            <person name="Zhang Y."/>
        </authorList>
    </citation>
    <scope>NUCLEOTIDE SEQUENCE [LARGE SCALE GENOMIC DNA]</scope>
    <source>
        <strain evidence="1">AQ026</strain>
        <tissue evidence="1">Whole body</tissue>
    </source>
</reference>
<dbReference type="Proteomes" id="UP001549920">
    <property type="component" value="Unassembled WGS sequence"/>
</dbReference>
<evidence type="ECO:0000313" key="2">
    <source>
        <dbReference type="Proteomes" id="UP001549920"/>
    </source>
</evidence>